<dbReference type="GO" id="GO:0016491">
    <property type="term" value="F:oxidoreductase activity"/>
    <property type="evidence" value="ECO:0007669"/>
    <property type="project" value="UniProtKB-UniRule"/>
</dbReference>
<feature type="domain" description="ETF-QO/FixC ubiquinone-binding" evidence="8">
    <location>
        <begin position="183"/>
        <end position="280"/>
    </location>
</feature>
<dbReference type="PANTHER" id="PTHR43624">
    <property type="entry name" value="ELECTRON TRANSFER FLAVOPROTEIN-QUINONE OXIDOREDUCTASE YDIS-RELATED"/>
    <property type="match status" value="1"/>
</dbReference>
<evidence type="ECO:0000259" key="7">
    <source>
        <dbReference type="Pfam" id="PF01494"/>
    </source>
</evidence>
<gene>
    <name evidence="10" type="ORF">CRN84_04105</name>
</gene>
<evidence type="ECO:0000313" key="11">
    <source>
        <dbReference type="Proteomes" id="UP000224974"/>
    </source>
</evidence>
<comment type="similarity">
    <text evidence="2 6">Belongs to the ETF-QO/FixC family.</text>
</comment>
<dbReference type="Pfam" id="PF01494">
    <property type="entry name" value="FAD_binding_3"/>
    <property type="match status" value="1"/>
</dbReference>
<dbReference type="NCBIfam" id="NF007542">
    <property type="entry name" value="PRK10157.1"/>
    <property type="match status" value="1"/>
</dbReference>
<dbReference type="EMBL" id="PDDX01000001">
    <property type="protein sequence ID" value="PHI28567.1"/>
    <property type="molecule type" value="Genomic_DNA"/>
</dbReference>
<dbReference type="Pfam" id="PF21162">
    <property type="entry name" value="ETFQO_UQ-bd"/>
    <property type="match status" value="1"/>
</dbReference>
<keyword evidence="4 6" id="KW-0274">FAD</keyword>
<comment type="cofactor">
    <cofactor evidence="1 6">
        <name>FAD</name>
        <dbReference type="ChEBI" id="CHEBI:57692"/>
    </cofactor>
</comment>
<protein>
    <recommendedName>
        <fullName evidence="6">Protein FixC</fullName>
    </recommendedName>
</protein>
<dbReference type="InterPro" id="IPR059103">
    <property type="entry name" value="FixC-like_C"/>
</dbReference>
<dbReference type="STRING" id="1111728.GCA_000427805_04430"/>
<dbReference type="Pfam" id="PF26311">
    <property type="entry name" value="ETF-QO_FixC_C"/>
    <property type="match status" value="1"/>
</dbReference>
<evidence type="ECO:0000256" key="3">
    <source>
        <dbReference type="ARBA" id="ARBA00022630"/>
    </source>
</evidence>
<dbReference type="GO" id="GO:0071949">
    <property type="term" value="F:FAD binding"/>
    <property type="evidence" value="ECO:0007669"/>
    <property type="project" value="UniProtKB-UniRule"/>
</dbReference>
<organism evidence="10 11">
    <name type="scientific">Budvicia aquatica</name>
    <dbReference type="NCBI Taxonomy" id="82979"/>
    <lineage>
        <taxon>Bacteria</taxon>
        <taxon>Pseudomonadati</taxon>
        <taxon>Pseudomonadota</taxon>
        <taxon>Gammaproteobacteria</taxon>
        <taxon>Enterobacterales</taxon>
        <taxon>Budviciaceae</taxon>
        <taxon>Budvicia</taxon>
    </lineage>
</organism>
<dbReference type="PRINTS" id="PR00420">
    <property type="entry name" value="RNGMNOXGNASE"/>
</dbReference>
<evidence type="ECO:0000256" key="5">
    <source>
        <dbReference type="ARBA" id="ARBA00023002"/>
    </source>
</evidence>
<dbReference type="Gene3D" id="3.50.50.60">
    <property type="entry name" value="FAD/NAD(P)-binding domain"/>
    <property type="match status" value="1"/>
</dbReference>
<dbReference type="PANTHER" id="PTHR43624:SF2">
    <property type="entry name" value="ELECTRON TRANSFER FLAVOPROTEIN-QUINONE OXIDOREDUCTASE YDIS-RELATED"/>
    <property type="match status" value="1"/>
</dbReference>
<evidence type="ECO:0000256" key="4">
    <source>
        <dbReference type="ARBA" id="ARBA00022827"/>
    </source>
</evidence>
<comment type="caution">
    <text evidence="10">The sequence shown here is derived from an EMBL/GenBank/DDBJ whole genome shotgun (WGS) entry which is preliminary data.</text>
</comment>
<dbReference type="NCBIfam" id="NF007450">
    <property type="entry name" value="PRK10015.1"/>
    <property type="match status" value="1"/>
</dbReference>
<name>A0A2C6DH85_9GAMM</name>
<evidence type="ECO:0000256" key="6">
    <source>
        <dbReference type="RuleBase" id="RU366069"/>
    </source>
</evidence>
<feature type="domain" description="FixC-like C-terminal" evidence="9">
    <location>
        <begin position="368"/>
        <end position="429"/>
    </location>
</feature>
<comment type="function">
    <text evidence="6">Part of an electron transfer system.</text>
</comment>
<keyword evidence="3 6" id="KW-0285">Flavoprotein</keyword>
<dbReference type="OrthoDB" id="103324at2"/>
<dbReference type="InterPro" id="IPR036188">
    <property type="entry name" value="FAD/NAD-bd_sf"/>
</dbReference>
<dbReference type="InterPro" id="IPR039651">
    <property type="entry name" value="FixC-like"/>
</dbReference>
<evidence type="ECO:0000256" key="1">
    <source>
        <dbReference type="ARBA" id="ARBA00001974"/>
    </source>
</evidence>
<keyword evidence="11" id="KW-1185">Reference proteome</keyword>
<dbReference type="SUPFAM" id="SSF54373">
    <property type="entry name" value="FAD-linked reductases, C-terminal domain"/>
    <property type="match status" value="1"/>
</dbReference>
<dbReference type="InterPro" id="IPR049398">
    <property type="entry name" value="ETF-QO/FixC_UQ-bd"/>
</dbReference>
<dbReference type="Proteomes" id="UP000224974">
    <property type="component" value="Unassembled WGS sequence"/>
</dbReference>
<evidence type="ECO:0000259" key="8">
    <source>
        <dbReference type="Pfam" id="PF21162"/>
    </source>
</evidence>
<dbReference type="AlphaFoldDB" id="A0A2C6DH85"/>
<dbReference type="RefSeq" id="WP_036015291.1">
    <property type="nucleotide sequence ID" value="NZ_PDDX01000001.1"/>
</dbReference>
<evidence type="ECO:0000313" key="10">
    <source>
        <dbReference type="EMBL" id="PHI28567.1"/>
    </source>
</evidence>
<proteinExistence type="inferred from homology"/>
<accession>A0A2C6DH85</accession>
<evidence type="ECO:0000259" key="9">
    <source>
        <dbReference type="Pfam" id="PF26311"/>
    </source>
</evidence>
<dbReference type="SUPFAM" id="SSF51905">
    <property type="entry name" value="FAD/NAD(P)-binding domain"/>
    <property type="match status" value="1"/>
</dbReference>
<keyword evidence="5 6" id="KW-0560">Oxidoreductase</keyword>
<evidence type="ECO:0000256" key="2">
    <source>
        <dbReference type="ARBA" id="ARBA00006796"/>
    </source>
</evidence>
<sequence>MSQDDSMDVIIVGAGLSGCTAAYLLAQSGLEVLVIERGNFAGSKNMTGGRLYAHSLEKIIPGFAQQAPIERKVTREKISFMTVESAITLDYHSTTAQQAVQESYTVLRGPFDQWLMAKAEEAGAQFIGGIRVEQLLVRDGKVCGVQADGDQLEAKVVILADGVNSLLGQQIGMVKPLQPQSVAVGVKELIELPSEAIEERFGVSGKDGVAWLFAGSPSNGLMGGGFLYTNKNSISLGLVCGLHHIDHSDKSIAQMLEDFKHHPSVAPLIKGGRLAEYSAHLVPEAGICMLPELVRDGVIIAGDAAGFCINAGYTIRGMDLAIASGQAAAEAVLAARKQNDYRKQGLVHYEALLNDSFVMKDLKLYKNLPGFLENPRIFNQYPKMVEGMMSDLFTVDGRPAEPLHKKMRRQCKRVGYWNLIKDAVKGVRSI</sequence>
<reference evidence="11" key="1">
    <citation type="submission" date="2017-09" db="EMBL/GenBank/DDBJ databases">
        <title>FDA dAtabase for Regulatory Grade micrObial Sequences (FDA-ARGOS): Supporting development and validation of Infectious Disease Dx tests.</title>
        <authorList>
            <person name="Minogue T."/>
            <person name="Wolcott M."/>
            <person name="Wasieloski L."/>
            <person name="Aguilar W."/>
            <person name="Moore D."/>
            <person name="Tallon L."/>
            <person name="Sadzewicz L."/>
            <person name="Ott S."/>
            <person name="Zhao X."/>
            <person name="Nagaraj S."/>
            <person name="Vavikolanu K."/>
            <person name="Aluvathingal J."/>
            <person name="Nadendla S."/>
            <person name="Sichtig H."/>
        </authorList>
    </citation>
    <scope>NUCLEOTIDE SEQUENCE [LARGE SCALE GENOMIC DNA]</scope>
    <source>
        <strain evidence="11">FDAARGOS_387</strain>
    </source>
</reference>
<dbReference type="InterPro" id="IPR002938">
    <property type="entry name" value="FAD-bd"/>
</dbReference>
<feature type="domain" description="FAD-binding" evidence="7">
    <location>
        <begin position="7"/>
        <end position="174"/>
    </location>
</feature>